<gene>
    <name evidence="1" type="ORF">EXIGUO9Y_10020</name>
</gene>
<dbReference type="AlphaFoldDB" id="A0A653I220"/>
<name>A0A653I220_9BACL</name>
<evidence type="ECO:0000313" key="1">
    <source>
        <dbReference type="EMBL" id="VWX32713.1"/>
    </source>
</evidence>
<proteinExistence type="predicted"/>
<dbReference type="EMBL" id="CABWKQ010000001">
    <property type="protein sequence ID" value="VWX32713.1"/>
    <property type="molecule type" value="Genomic_DNA"/>
</dbReference>
<sequence length="41" mass="4707">MIFIQISRFDEGMQAIESGNVQNDFSIIKKALHPKLEECLL</sequence>
<evidence type="ECO:0000313" key="2">
    <source>
        <dbReference type="Proteomes" id="UP000439752"/>
    </source>
</evidence>
<keyword evidence="2" id="KW-1185">Reference proteome</keyword>
<organism evidence="1 2">
    <name type="scientific">Exiguobacterium oxidotolerans</name>
    <dbReference type="NCBI Taxonomy" id="223958"/>
    <lineage>
        <taxon>Bacteria</taxon>
        <taxon>Bacillati</taxon>
        <taxon>Bacillota</taxon>
        <taxon>Bacilli</taxon>
        <taxon>Bacillales</taxon>
        <taxon>Bacillales Family XII. Incertae Sedis</taxon>
        <taxon>Exiguobacterium</taxon>
    </lineage>
</organism>
<protein>
    <submittedName>
        <fullName evidence="1">Uncharacterized protein</fullName>
    </submittedName>
</protein>
<accession>A0A653I220</accession>
<reference evidence="1 2" key="1">
    <citation type="submission" date="2019-10" db="EMBL/GenBank/DDBJ databases">
        <authorList>
            <person name="Karimi E."/>
        </authorList>
    </citation>
    <scope>NUCLEOTIDE SEQUENCE [LARGE SCALE GENOMIC DNA]</scope>
    <source>
        <strain evidence="1">Exiguobacterium sp. 9Y</strain>
    </source>
</reference>
<dbReference type="Proteomes" id="UP000439752">
    <property type="component" value="Unassembled WGS sequence"/>
</dbReference>